<protein>
    <submittedName>
        <fullName evidence="2">Uncharacterized protein</fullName>
    </submittedName>
</protein>
<gene>
    <name evidence="2" type="ORF">NP493_54g00034</name>
</gene>
<evidence type="ECO:0000313" key="2">
    <source>
        <dbReference type="EMBL" id="KAK2191305.1"/>
    </source>
</evidence>
<evidence type="ECO:0000256" key="1">
    <source>
        <dbReference type="SAM" id="MobiDB-lite"/>
    </source>
</evidence>
<dbReference type="AlphaFoldDB" id="A0AAD9UJ83"/>
<dbReference type="Proteomes" id="UP001209878">
    <property type="component" value="Unassembled WGS sequence"/>
</dbReference>
<keyword evidence="3" id="KW-1185">Reference proteome</keyword>
<feature type="region of interest" description="Disordered" evidence="1">
    <location>
        <begin position="190"/>
        <end position="226"/>
    </location>
</feature>
<feature type="region of interest" description="Disordered" evidence="1">
    <location>
        <begin position="369"/>
        <end position="406"/>
    </location>
</feature>
<reference evidence="2" key="1">
    <citation type="journal article" date="2023" name="Mol. Biol. Evol.">
        <title>Third-Generation Sequencing Reveals the Adaptive Role of the Epigenome in Three Deep-Sea Polychaetes.</title>
        <authorList>
            <person name="Perez M."/>
            <person name="Aroh O."/>
            <person name="Sun Y."/>
            <person name="Lan Y."/>
            <person name="Juniper S.K."/>
            <person name="Young C.R."/>
            <person name="Angers B."/>
            <person name="Qian P.Y."/>
        </authorList>
    </citation>
    <scope>NUCLEOTIDE SEQUENCE</scope>
    <source>
        <strain evidence="2">R07B-5</strain>
    </source>
</reference>
<sequence length="537" mass="60027">MGPVAKQVRKRVGTLSVKLHELFRQYIASGKVPSVQSLKKAKFKFWPGKCYAYGFLKRKSRISVLSDTDGDKLCPKVYAEGFVLERFRAWAKRMKVSQDGRLLFVGNDKIIIPKEHFPELVRKVHTKDGASGLKHRSFVKTLKVLRKMYSIGRRQFGVSPQFVKNIVQYCTDEKCSAKQYKLRRNRGMLTDDTLSTESPHHGSESDSSLPESHGDGDDDKTTETDMNTDTIDVVSVENPCDSGNNVQDLTSDHWKRDSVTNAGSELVSDFHHELLNLAPKCSRVPEREADCGFGNNRSLAVMLDSEQSTRDDAPQRTPPGKLPSRVAAQQDKTSQSHGMDKKMCHKSAVKTPDVHKVCAPLWTPPAPQTTQVVQASVDKKSPKQGHTNSCTSSKHQASPLDPKTLFPRQMVGRQGSKEIAQSTGKIVKGSCWEFSAGIVHANKSTPVDTKNTSCGMDNQYNRRKMGVVVTSHTKKFGQLLDVVRQMKMDIGPACANNQMALERLKQKIHIGLSVLTECRCLLHKYEETQWSATSHYK</sequence>
<feature type="compositionally biased region" description="Basic and acidic residues" evidence="1">
    <location>
        <begin position="212"/>
        <end position="223"/>
    </location>
</feature>
<feature type="region of interest" description="Disordered" evidence="1">
    <location>
        <begin position="305"/>
        <end position="342"/>
    </location>
</feature>
<dbReference type="Gene3D" id="6.10.140.1300">
    <property type="match status" value="1"/>
</dbReference>
<proteinExistence type="predicted"/>
<evidence type="ECO:0000313" key="3">
    <source>
        <dbReference type="Proteomes" id="UP001209878"/>
    </source>
</evidence>
<accession>A0AAD9UJ83</accession>
<comment type="caution">
    <text evidence="2">The sequence shown here is derived from an EMBL/GenBank/DDBJ whole genome shotgun (WGS) entry which is preliminary data.</text>
</comment>
<dbReference type="EMBL" id="JAODUO010000054">
    <property type="protein sequence ID" value="KAK2191305.1"/>
    <property type="molecule type" value="Genomic_DNA"/>
</dbReference>
<feature type="compositionally biased region" description="Polar residues" evidence="1">
    <location>
        <begin position="384"/>
        <end position="396"/>
    </location>
</feature>
<organism evidence="2 3">
    <name type="scientific">Ridgeia piscesae</name>
    <name type="common">Tubeworm</name>
    <dbReference type="NCBI Taxonomy" id="27915"/>
    <lineage>
        <taxon>Eukaryota</taxon>
        <taxon>Metazoa</taxon>
        <taxon>Spiralia</taxon>
        <taxon>Lophotrochozoa</taxon>
        <taxon>Annelida</taxon>
        <taxon>Polychaeta</taxon>
        <taxon>Sedentaria</taxon>
        <taxon>Canalipalpata</taxon>
        <taxon>Sabellida</taxon>
        <taxon>Siboglinidae</taxon>
        <taxon>Ridgeia</taxon>
    </lineage>
</organism>
<name>A0AAD9UJ83_RIDPI</name>